<dbReference type="AlphaFoldDB" id="A0A6I2L6T8"/>
<evidence type="ECO:0000313" key="2">
    <source>
        <dbReference type="Proteomes" id="UP000433309"/>
    </source>
</evidence>
<reference evidence="1 2" key="1">
    <citation type="submission" date="2019-11" db="EMBL/GenBank/DDBJ databases">
        <title>Novel species isolated from a subtropical stream in China.</title>
        <authorList>
            <person name="Lu H."/>
        </authorList>
    </citation>
    <scope>NUCLEOTIDE SEQUENCE [LARGE SCALE GENOMIC DNA]</scope>
    <source>
        <strain evidence="1 2">FT80W</strain>
    </source>
</reference>
<sequence length="47" mass="5413">MTSFRKLWTTLVDSIKPQLLRETSQGGLHSIYVDTRPFNVSNFSKGR</sequence>
<comment type="caution">
    <text evidence="1">The sequence shown here is derived from an EMBL/GenBank/DDBJ whole genome shotgun (WGS) entry which is preliminary data.</text>
</comment>
<proteinExistence type="predicted"/>
<evidence type="ECO:0000313" key="1">
    <source>
        <dbReference type="EMBL" id="MRW93868.1"/>
    </source>
</evidence>
<dbReference type="EMBL" id="WKJK01000020">
    <property type="protein sequence ID" value="MRW93868.1"/>
    <property type="molecule type" value="Genomic_DNA"/>
</dbReference>
<name>A0A6I2L6T8_9BURK</name>
<keyword evidence="2" id="KW-1185">Reference proteome</keyword>
<gene>
    <name evidence="1" type="ORF">GJ699_28140</name>
</gene>
<protein>
    <submittedName>
        <fullName evidence="1">Uncharacterized protein</fullName>
    </submittedName>
</protein>
<dbReference type="RefSeq" id="WP_154382717.1">
    <property type="nucleotide sequence ID" value="NZ_WKJK01000020.1"/>
</dbReference>
<accession>A0A6I2L6T8</accession>
<dbReference type="Proteomes" id="UP000433309">
    <property type="component" value="Unassembled WGS sequence"/>
</dbReference>
<organism evidence="1 2">
    <name type="scientific">Duganella guangzhouensis</name>
    <dbReference type="NCBI Taxonomy" id="2666084"/>
    <lineage>
        <taxon>Bacteria</taxon>
        <taxon>Pseudomonadati</taxon>
        <taxon>Pseudomonadota</taxon>
        <taxon>Betaproteobacteria</taxon>
        <taxon>Burkholderiales</taxon>
        <taxon>Oxalobacteraceae</taxon>
        <taxon>Telluria group</taxon>
        <taxon>Duganella</taxon>
    </lineage>
</organism>